<dbReference type="SUPFAM" id="SSF51905">
    <property type="entry name" value="FAD/NAD(P)-binding domain"/>
    <property type="match status" value="1"/>
</dbReference>
<name>A0A2N5X6Z8_9GAMM</name>
<dbReference type="Gene3D" id="3.50.50.60">
    <property type="entry name" value="FAD/NAD(P)-binding domain"/>
    <property type="match status" value="1"/>
</dbReference>
<dbReference type="PANTHER" id="PTHR43734:SF1">
    <property type="entry name" value="PHYTOENE DESATURASE"/>
    <property type="match status" value="1"/>
</dbReference>
<evidence type="ECO:0000313" key="4">
    <source>
        <dbReference type="Proteomes" id="UP000235005"/>
    </source>
</evidence>
<dbReference type="PRINTS" id="PR00411">
    <property type="entry name" value="PNDRDTASEI"/>
</dbReference>
<feature type="domain" description="Amine oxidase" evidence="2">
    <location>
        <begin position="24"/>
        <end position="444"/>
    </location>
</feature>
<protein>
    <recommendedName>
        <fullName evidence="2">Amine oxidase domain-containing protein</fullName>
    </recommendedName>
</protein>
<dbReference type="InterPro" id="IPR002937">
    <property type="entry name" value="Amino_oxidase"/>
</dbReference>
<organism evidence="3 4">
    <name type="scientific">Pseudohalioglobus lutimaris</name>
    <dbReference type="NCBI Taxonomy" id="1737061"/>
    <lineage>
        <taxon>Bacteria</taxon>
        <taxon>Pseudomonadati</taxon>
        <taxon>Pseudomonadota</taxon>
        <taxon>Gammaproteobacteria</taxon>
        <taxon>Cellvibrionales</taxon>
        <taxon>Halieaceae</taxon>
        <taxon>Pseudohalioglobus</taxon>
    </lineage>
</organism>
<accession>A0A2N5X6Z8</accession>
<sequence>MTLGKRCYMESGEKFDAVIIGSGIGGMCAAARLTAAGMKVLLTEKSPYLGGRMGHRVREGCSVTTGALMIPMGPASAIRQAFDVVGAEMDMIDLTGRMRYRLDHGDYDLPPGGGGLYGMIEFAMQDEAAARALFKQIQNALFQWTPLDSISIRDWFDQYTDNGEVKNLFQGYCAALMGINLHEIPAGEFFRFLKYSSKCSRFGMAAHGNGALMDALATAMESKGTQVRRQTGCKRILIDEGRVVGVEVNSSDGKDEVILADLVLSNTGPDRTVDLAGGASVFERSYIQELRTNAADAPIMHISFVMDKPLIEGFEGCMVFGNNRNLIYLEIPSEISPHISPAGKYLHTAYGAPADAAKPDLANEFKVTMEELEKNFPGVTEQATFLVKAKHRAPAPGMHRWAGFGLPVNTPVVGLYNVGDGCAPPGTIGTESAAASARDAVAMILASRK</sequence>
<dbReference type="GO" id="GO:0016491">
    <property type="term" value="F:oxidoreductase activity"/>
    <property type="evidence" value="ECO:0007669"/>
    <property type="project" value="InterPro"/>
</dbReference>
<keyword evidence="4" id="KW-1185">Reference proteome</keyword>
<reference evidence="3 4" key="1">
    <citation type="submission" date="2018-01" db="EMBL/GenBank/DDBJ databases">
        <title>The draft genome sequence of Halioglobus lutimaris HF004.</title>
        <authorList>
            <person name="Du Z.-J."/>
            <person name="Shi M.-J."/>
        </authorList>
    </citation>
    <scope>NUCLEOTIDE SEQUENCE [LARGE SCALE GENOMIC DNA]</scope>
    <source>
        <strain evidence="3 4">HF004</strain>
    </source>
</reference>
<dbReference type="EMBL" id="PKUS01000002">
    <property type="protein sequence ID" value="PLW70263.1"/>
    <property type="molecule type" value="Genomic_DNA"/>
</dbReference>
<dbReference type="AlphaFoldDB" id="A0A2N5X6Z8"/>
<dbReference type="Proteomes" id="UP000235005">
    <property type="component" value="Unassembled WGS sequence"/>
</dbReference>
<proteinExistence type="inferred from homology"/>
<comment type="caution">
    <text evidence="3">The sequence shown here is derived from an EMBL/GenBank/DDBJ whole genome shotgun (WGS) entry which is preliminary data.</text>
</comment>
<gene>
    <name evidence="3" type="ORF">C0039_03385</name>
</gene>
<evidence type="ECO:0000256" key="1">
    <source>
        <dbReference type="ARBA" id="ARBA00006046"/>
    </source>
</evidence>
<dbReference type="Pfam" id="PF01593">
    <property type="entry name" value="Amino_oxidase"/>
    <property type="match status" value="1"/>
</dbReference>
<dbReference type="PANTHER" id="PTHR43734">
    <property type="entry name" value="PHYTOENE DESATURASE"/>
    <property type="match status" value="1"/>
</dbReference>
<dbReference type="Gene3D" id="3.90.660.50">
    <property type="match status" value="1"/>
</dbReference>
<comment type="similarity">
    <text evidence="1">Belongs to the carotenoid/retinoid oxidoreductase family.</text>
</comment>
<evidence type="ECO:0000259" key="2">
    <source>
        <dbReference type="Pfam" id="PF01593"/>
    </source>
</evidence>
<evidence type="ECO:0000313" key="3">
    <source>
        <dbReference type="EMBL" id="PLW70263.1"/>
    </source>
</evidence>
<dbReference type="InterPro" id="IPR036188">
    <property type="entry name" value="FAD/NAD-bd_sf"/>
</dbReference>
<dbReference type="OrthoDB" id="9774675at2"/>